<name>A0A5H2XN49_PRUDU</name>
<feature type="region of interest" description="Disordered" evidence="1">
    <location>
        <begin position="188"/>
        <end position="229"/>
    </location>
</feature>
<reference evidence="2" key="1">
    <citation type="journal article" date="2019" name="Science">
        <title>Mutation of a bHLH transcription factor allowed almond domestication.</title>
        <authorList>
            <person name="Sanchez-Perez R."/>
            <person name="Pavan S."/>
            <person name="Mazzeo R."/>
            <person name="Moldovan C."/>
            <person name="Aiese Cigliano R."/>
            <person name="Del Cueto J."/>
            <person name="Ricciardi F."/>
            <person name="Lotti C."/>
            <person name="Ricciardi L."/>
            <person name="Dicenta F."/>
            <person name="Lopez-Marques R.L."/>
            <person name="Lindberg Moller B."/>
        </authorList>
    </citation>
    <scope>NUCLEOTIDE SEQUENCE</scope>
</reference>
<dbReference type="PANTHER" id="PTHR33735">
    <property type="entry name" value="EXPRESSED PROTEIN"/>
    <property type="match status" value="1"/>
</dbReference>
<feature type="compositionally biased region" description="Acidic residues" evidence="1">
    <location>
        <begin position="211"/>
        <end position="220"/>
    </location>
</feature>
<protein>
    <submittedName>
        <fullName evidence="2">Uncharacterized protein</fullName>
    </submittedName>
</protein>
<dbReference type="EMBL" id="AP021294">
    <property type="protein sequence ID" value="BBN69467.1"/>
    <property type="molecule type" value="Genomic_DNA"/>
</dbReference>
<dbReference type="AlphaFoldDB" id="A0A5H2XN49"/>
<organism evidence="2">
    <name type="scientific">Prunus dulcis</name>
    <name type="common">Almond</name>
    <name type="synonym">Amygdalus dulcis</name>
    <dbReference type="NCBI Taxonomy" id="3755"/>
    <lineage>
        <taxon>Eukaryota</taxon>
        <taxon>Viridiplantae</taxon>
        <taxon>Streptophyta</taxon>
        <taxon>Embryophyta</taxon>
        <taxon>Tracheophyta</taxon>
        <taxon>Spermatophyta</taxon>
        <taxon>Magnoliopsida</taxon>
        <taxon>eudicotyledons</taxon>
        <taxon>Gunneridae</taxon>
        <taxon>Pentapetalae</taxon>
        <taxon>rosids</taxon>
        <taxon>fabids</taxon>
        <taxon>Rosales</taxon>
        <taxon>Rosaceae</taxon>
        <taxon>Amygdaloideae</taxon>
        <taxon>Amygdaleae</taxon>
        <taxon>Prunus</taxon>
    </lineage>
</organism>
<evidence type="ECO:0000256" key="1">
    <source>
        <dbReference type="SAM" id="MobiDB-lite"/>
    </source>
</evidence>
<evidence type="ECO:0000313" key="2">
    <source>
        <dbReference type="EMBL" id="BBN69467.1"/>
    </source>
</evidence>
<gene>
    <name evidence="2" type="ORF">Prudu_957S000200</name>
</gene>
<proteinExistence type="predicted"/>
<accession>A0A5H2XN49</accession>
<sequence length="229" mass="26073">MNTLPAHASNSQNCFPFDLMATINGFHPPMSTLHSQKTKLQVPHATLHSLPLTSDQQHPMLAYQRSSFTKFPYDHQLIRAHHRQLITKKNWIVGLMLSIIIPSLRHKWGPLLALKSKVDMAVDTVESVTEVVEELAEEVEKVAEQVEDKLPEDAKLREAVESVEHLAEDAVKKAELAKDVIHKVEEVEEEVEKALTNGSDVDSRKKKENENENESEDRIEEYEKGGWEK</sequence>
<feature type="compositionally biased region" description="Basic and acidic residues" evidence="1">
    <location>
        <begin position="201"/>
        <end position="210"/>
    </location>
</feature>
<dbReference type="PANTHER" id="PTHR33735:SF23">
    <property type="entry name" value="PTERIN-BINDING DOMAIN-CONTAINING PROTEIN"/>
    <property type="match status" value="1"/>
</dbReference>